<feature type="compositionally biased region" description="Basic and acidic residues" evidence="1">
    <location>
        <begin position="50"/>
        <end position="59"/>
    </location>
</feature>
<reference evidence="2" key="2">
    <citation type="submission" date="2020-05" db="UniProtKB">
        <authorList>
            <consortium name="EnsemblMetazoa"/>
        </authorList>
    </citation>
    <scope>IDENTIFICATION</scope>
    <source>
        <strain evidence="2">CM1001059</strain>
    </source>
</reference>
<feature type="region of interest" description="Disordered" evidence="1">
    <location>
        <begin position="1"/>
        <end position="63"/>
    </location>
</feature>
<sequence length="159" mass="17998">MLIEQTVAARQPDAERNSANEDEVQEHVPQLSSEEHNAKEETEEDQDDEQERHEEHETAPEIAVLPIRTVNDFFVLNSSCAGNEEFVQQMTLPSTNSGTKYQTGIIALLVKALCFGLNAQQVEKERPMIIASQKNHVKHSSQNKTRICRRQQGMKGSNR</sequence>
<dbReference type="AlphaFoldDB" id="A0A182UKP5"/>
<dbReference type="VEuPathDB" id="VectorBase:AMEC022170"/>
<evidence type="ECO:0000313" key="2">
    <source>
        <dbReference type="EnsemblMetazoa" id="AMEC022170-PA"/>
    </source>
</evidence>
<accession>A0A182UKP5</accession>
<proteinExistence type="predicted"/>
<name>A0A182UKP5_9DIPT</name>
<reference evidence="3" key="1">
    <citation type="submission" date="2014-01" db="EMBL/GenBank/DDBJ databases">
        <title>The Genome Sequence of Anopheles melas CM1001059_A (V2).</title>
        <authorList>
            <consortium name="The Broad Institute Genomics Platform"/>
            <person name="Neafsey D.E."/>
            <person name="Besansky N."/>
            <person name="Howell P."/>
            <person name="Walton C."/>
            <person name="Young S.K."/>
            <person name="Zeng Q."/>
            <person name="Gargeya S."/>
            <person name="Fitzgerald M."/>
            <person name="Haas B."/>
            <person name="Abouelleil A."/>
            <person name="Allen A.W."/>
            <person name="Alvarado L."/>
            <person name="Arachchi H.M."/>
            <person name="Berlin A.M."/>
            <person name="Chapman S.B."/>
            <person name="Gainer-Dewar J."/>
            <person name="Goldberg J."/>
            <person name="Griggs A."/>
            <person name="Gujja S."/>
            <person name="Hansen M."/>
            <person name="Howarth C."/>
            <person name="Imamovic A."/>
            <person name="Ireland A."/>
            <person name="Larimer J."/>
            <person name="McCowan C."/>
            <person name="Murphy C."/>
            <person name="Pearson M."/>
            <person name="Poon T.W."/>
            <person name="Priest M."/>
            <person name="Roberts A."/>
            <person name="Saif S."/>
            <person name="Shea T."/>
            <person name="Sisk P."/>
            <person name="Sykes S."/>
            <person name="Wortman J."/>
            <person name="Nusbaum C."/>
            <person name="Birren B."/>
        </authorList>
    </citation>
    <scope>NUCLEOTIDE SEQUENCE [LARGE SCALE GENOMIC DNA]</scope>
    <source>
        <strain evidence="3">CM1001059</strain>
    </source>
</reference>
<dbReference type="Proteomes" id="UP000075902">
    <property type="component" value="Unassembled WGS sequence"/>
</dbReference>
<protein>
    <submittedName>
        <fullName evidence="2">Uncharacterized protein</fullName>
    </submittedName>
</protein>
<evidence type="ECO:0000256" key="1">
    <source>
        <dbReference type="SAM" id="MobiDB-lite"/>
    </source>
</evidence>
<evidence type="ECO:0000313" key="3">
    <source>
        <dbReference type="Proteomes" id="UP000075902"/>
    </source>
</evidence>
<keyword evidence="3" id="KW-1185">Reference proteome</keyword>
<organism evidence="2 3">
    <name type="scientific">Anopheles melas</name>
    <dbReference type="NCBI Taxonomy" id="34690"/>
    <lineage>
        <taxon>Eukaryota</taxon>
        <taxon>Metazoa</taxon>
        <taxon>Ecdysozoa</taxon>
        <taxon>Arthropoda</taxon>
        <taxon>Hexapoda</taxon>
        <taxon>Insecta</taxon>
        <taxon>Pterygota</taxon>
        <taxon>Neoptera</taxon>
        <taxon>Endopterygota</taxon>
        <taxon>Diptera</taxon>
        <taxon>Nematocera</taxon>
        <taxon>Culicoidea</taxon>
        <taxon>Culicidae</taxon>
        <taxon>Anophelinae</taxon>
        <taxon>Anopheles</taxon>
    </lineage>
</organism>
<dbReference type="EnsemblMetazoa" id="AMEC022170-RA">
    <property type="protein sequence ID" value="AMEC022170-PA"/>
    <property type="gene ID" value="AMEC022170"/>
</dbReference>